<name>A0AAD4W549_PRUDU</name>
<accession>A0AAD4W549</accession>
<dbReference type="InterPro" id="IPR015915">
    <property type="entry name" value="Kelch-typ_b-propeller"/>
</dbReference>
<dbReference type="SUPFAM" id="SSF117281">
    <property type="entry name" value="Kelch motif"/>
    <property type="match status" value="1"/>
</dbReference>
<dbReference type="AlphaFoldDB" id="A0AAD4W549"/>
<gene>
    <name evidence="1" type="ORF">L3X38_015999</name>
</gene>
<sequence>MQASPPRSIMTPDSLKGHVFDVQNKSFSTFQGPRVPKPLGHVISAYDKLYHLAIPVTSLHKPNNPESVFERYDPLNDSWEFLPPIPSIISDKRVDIVGYAVYNHHILLSLRSISGYEFIAFHVRTEKWCHVEVDTSSDMACSHFPFRGRAVVLGNRMYASSKAFAVVLEFFFDCEAYSLTPKLVFPSAYDYKRIDRQPLWITTFRIIVGSGGSSDIEILHSTLRDVYIHNAWRFLVDLSFTPDCKNSERERKEEETRC</sequence>
<protein>
    <submittedName>
        <fullName evidence="1">Uncharacterized protein</fullName>
    </submittedName>
</protein>
<proteinExistence type="predicted"/>
<evidence type="ECO:0000313" key="1">
    <source>
        <dbReference type="EMBL" id="KAI5336731.1"/>
    </source>
</evidence>
<dbReference type="EMBL" id="JAJFAZ020000003">
    <property type="protein sequence ID" value="KAI5336731.1"/>
    <property type="molecule type" value="Genomic_DNA"/>
</dbReference>
<evidence type="ECO:0000313" key="2">
    <source>
        <dbReference type="Proteomes" id="UP001054821"/>
    </source>
</evidence>
<keyword evidence="2" id="KW-1185">Reference proteome</keyword>
<organism evidence="1 2">
    <name type="scientific">Prunus dulcis</name>
    <name type="common">Almond</name>
    <name type="synonym">Amygdalus dulcis</name>
    <dbReference type="NCBI Taxonomy" id="3755"/>
    <lineage>
        <taxon>Eukaryota</taxon>
        <taxon>Viridiplantae</taxon>
        <taxon>Streptophyta</taxon>
        <taxon>Embryophyta</taxon>
        <taxon>Tracheophyta</taxon>
        <taxon>Spermatophyta</taxon>
        <taxon>Magnoliopsida</taxon>
        <taxon>eudicotyledons</taxon>
        <taxon>Gunneridae</taxon>
        <taxon>Pentapetalae</taxon>
        <taxon>rosids</taxon>
        <taxon>fabids</taxon>
        <taxon>Rosales</taxon>
        <taxon>Rosaceae</taxon>
        <taxon>Amygdaloideae</taxon>
        <taxon>Amygdaleae</taxon>
        <taxon>Prunus</taxon>
    </lineage>
</organism>
<reference evidence="1 2" key="1">
    <citation type="journal article" date="2022" name="G3 (Bethesda)">
        <title>Whole-genome sequence and methylome profiling of the almond [Prunus dulcis (Mill.) D.A. Webb] cultivar 'Nonpareil'.</title>
        <authorList>
            <person name="D'Amico-Willman K.M."/>
            <person name="Ouma W.Z."/>
            <person name="Meulia T."/>
            <person name="Sideli G.M."/>
            <person name="Gradziel T.M."/>
            <person name="Fresnedo-Ramirez J."/>
        </authorList>
    </citation>
    <scope>NUCLEOTIDE SEQUENCE [LARGE SCALE GENOMIC DNA]</scope>
    <source>
        <strain evidence="1">Clone GOH B32 T37-40</strain>
    </source>
</reference>
<comment type="caution">
    <text evidence="1">The sequence shown here is derived from an EMBL/GenBank/DDBJ whole genome shotgun (WGS) entry which is preliminary data.</text>
</comment>
<dbReference type="Proteomes" id="UP001054821">
    <property type="component" value="Chromosome 3"/>
</dbReference>